<reference evidence="1 2" key="1">
    <citation type="submission" date="2018-06" db="EMBL/GenBank/DDBJ databases">
        <authorList>
            <consortium name="Pathogen Informatics"/>
            <person name="Doyle S."/>
        </authorList>
    </citation>
    <scope>NUCLEOTIDE SEQUENCE [LARGE SCALE GENOMIC DNA]</scope>
    <source>
        <strain evidence="1 2">NCTC9617</strain>
    </source>
</reference>
<accession>A0A378G026</accession>
<evidence type="ECO:0000313" key="1">
    <source>
        <dbReference type="EMBL" id="STW49804.1"/>
    </source>
</evidence>
<protein>
    <submittedName>
        <fullName evidence="1">Uncharacterized protein</fullName>
    </submittedName>
</protein>
<dbReference type="AlphaFoldDB" id="A0A378G026"/>
<sequence>MTRDTFCHDGKALTELIDKAINITGMPHMRADKVQTGKQG</sequence>
<gene>
    <name evidence="1" type="ORF">NCTC9617_06450</name>
</gene>
<name>A0A378G026_KLEPN</name>
<organism evidence="1 2">
    <name type="scientific">Klebsiella pneumoniae</name>
    <dbReference type="NCBI Taxonomy" id="573"/>
    <lineage>
        <taxon>Bacteria</taxon>
        <taxon>Pseudomonadati</taxon>
        <taxon>Pseudomonadota</taxon>
        <taxon>Gammaproteobacteria</taxon>
        <taxon>Enterobacterales</taxon>
        <taxon>Enterobacteriaceae</taxon>
        <taxon>Klebsiella/Raoultella group</taxon>
        <taxon>Klebsiella</taxon>
        <taxon>Klebsiella pneumoniae complex</taxon>
    </lineage>
</organism>
<evidence type="ECO:0000313" key="2">
    <source>
        <dbReference type="Proteomes" id="UP000255167"/>
    </source>
</evidence>
<proteinExistence type="predicted"/>
<dbReference type="EMBL" id="UGNC01000005">
    <property type="protein sequence ID" value="STW49804.1"/>
    <property type="molecule type" value="Genomic_DNA"/>
</dbReference>
<dbReference type="Proteomes" id="UP000255167">
    <property type="component" value="Unassembled WGS sequence"/>
</dbReference>